<dbReference type="InterPro" id="IPR029052">
    <property type="entry name" value="Metallo-depent_PP-like"/>
</dbReference>
<organism evidence="1">
    <name type="scientific">marine sediment metagenome</name>
    <dbReference type="NCBI Taxonomy" id="412755"/>
    <lineage>
        <taxon>unclassified sequences</taxon>
        <taxon>metagenomes</taxon>
        <taxon>ecological metagenomes</taxon>
    </lineage>
</organism>
<gene>
    <name evidence="1" type="ORF">LCGC14_1953510</name>
</gene>
<name>A0A0F9G527_9ZZZZ</name>
<comment type="caution">
    <text evidence="1">The sequence shown here is derived from an EMBL/GenBank/DDBJ whole genome shotgun (WGS) entry which is preliminary data.</text>
</comment>
<dbReference type="EMBL" id="LAZR01021372">
    <property type="protein sequence ID" value="KKL85556.1"/>
    <property type="molecule type" value="Genomic_DNA"/>
</dbReference>
<reference evidence="1" key="1">
    <citation type="journal article" date="2015" name="Nature">
        <title>Complex archaea that bridge the gap between prokaryotes and eukaryotes.</title>
        <authorList>
            <person name="Spang A."/>
            <person name="Saw J.H."/>
            <person name="Jorgensen S.L."/>
            <person name="Zaremba-Niedzwiedzka K."/>
            <person name="Martijn J."/>
            <person name="Lind A.E."/>
            <person name="van Eijk R."/>
            <person name="Schleper C."/>
            <person name="Guy L."/>
            <person name="Ettema T.J."/>
        </authorList>
    </citation>
    <scope>NUCLEOTIDE SEQUENCE</scope>
</reference>
<protein>
    <recommendedName>
        <fullName evidence="2">Calcineurin-like phosphoesterase domain-containing protein</fullName>
    </recommendedName>
</protein>
<evidence type="ECO:0008006" key="2">
    <source>
        <dbReference type="Google" id="ProtNLM"/>
    </source>
</evidence>
<evidence type="ECO:0000313" key="1">
    <source>
        <dbReference type="EMBL" id="KKL85556.1"/>
    </source>
</evidence>
<accession>A0A0F9G527</accession>
<dbReference type="AlphaFoldDB" id="A0A0F9G527"/>
<feature type="non-terminal residue" evidence="1">
    <location>
        <position position="1"/>
    </location>
</feature>
<proteinExistence type="predicted"/>
<dbReference type="SUPFAM" id="SSF56300">
    <property type="entry name" value="Metallo-dependent phosphatases"/>
    <property type="match status" value="1"/>
</dbReference>
<sequence>AVNLYPLPCFHVGARQSDRLFIEGHLARIAADPLAKWVYMGDGGECVTYLSKGVIYQQVYSPQTQMEVLVKLLRPLKDKGLFMIRGNHGGRIFKESGLSFDKNLALVLGLPYLGVEAFVNLVVNRTHYDLFFHHGVDSGVSLQTKTNKAEQFSKYISSDAIFTAHSHVGMELPPAPLKYLDNYTMKIKTLLRYQYICGSGYDSRSGYAQDKGYTPLLPQFIMVSFSGERTSKQSIKGQQYRRWHSDGTHEVNGVYSQAQHLGEEE</sequence>